<gene>
    <name evidence="7" type="ORF">ACG0Z3_05175</name>
</gene>
<dbReference type="PROSITE" id="PS51123">
    <property type="entry name" value="OMPA_2"/>
    <property type="match status" value="1"/>
</dbReference>
<dbReference type="PRINTS" id="PR01021">
    <property type="entry name" value="OMPADOMAIN"/>
</dbReference>
<accession>A0ABW7FEM0</accession>
<reference evidence="7 8" key="1">
    <citation type="submission" date="2024-08" db="EMBL/GenBank/DDBJ databases">
        <authorList>
            <person name="Lu H."/>
        </authorList>
    </citation>
    <scope>NUCLEOTIDE SEQUENCE [LARGE SCALE GENOMIC DNA]</scope>
    <source>
        <strain evidence="7 8">LKC17W</strain>
    </source>
</reference>
<keyword evidence="5" id="KW-0732">Signal</keyword>
<dbReference type="Proteomes" id="UP001606301">
    <property type="component" value="Unassembled WGS sequence"/>
</dbReference>
<evidence type="ECO:0000256" key="2">
    <source>
        <dbReference type="ARBA" id="ARBA00023136"/>
    </source>
</evidence>
<comment type="subcellular location">
    <subcellularLocation>
        <location evidence="1">Cell outer membrane</location>
    </subcellularLocation>
</comment>
<dbReference type="Pfam" id="PF16234">
    <property type="entry name" value="DUF4892"/>
    <property type="match status" value="1"/>
</dbReference>
<dbReference type="SUPFAM" id="SSF103088">
    <property type="entry name" value="OmpA-like"/>
    <property type="match status" value="1"/>
</dbReference>
<dbReference type="PANTHER" id="PTHR30329">
    <property type="entry name" value="STATOR ELEMENT OF FLAGELLAR MOTOR COMPLEX"/>
    <property type="match status" value="1"/>
</dbReference>
<evidence type="ECO:0000256" key="4">
    <source>
        <dbReference type="PROSITE-ProRule" id="PRU00473"/>
    </source>
</evidence>
<evidence type="ECO:0000313" key="7">
    <source>
        <dbReference type="EMBL" id="MFG6440068.1"/>
    </source>
</evidence>
<dbReference type="InterPro" id="IPR006665">
    <property type="entry name" value="OmpA-like"/>
</dbReference>
<keyword evidence="3" id="KW-0998">Cell outer membrane</keyword>
<dbReference type="PANTHER" id="PTHR30329:SF21">
    <property type="entry name" value="LIPOPROTEIN YIAD-RELATED"/>
    <property type="match status" value="1"/>
</dbReference>
<sequence>MRPTAHALTALTALLALTLPLGAQAADPVTLADVPGSADHPVISRFTGSTLAGWGQQDWATTELPNATGAARGDRRQLADPVRAEGKLTQLFYLGPVGKTALEVFRNHQQALVAAGFKPRFSCELKACHDTFFALGKNARGRQMSWAKGSLMGARGSFKGREFPLVMALSPDEGRMLAGTLTRNGSTLELLLYTSLADNAYTDRAATYIEIVEPRSMQTGQVSVDANAIAAGLQADGRIALTGLFFDTGKAELKPESRPQLEAMAELLKAQPGLKAWIVGHTDNVGSVEANEKLSLARAQAVVAALTAPPYQVDGKRLAARGLAALAPVAGNGSETGRAKNRRVEMVAQ</sequence>
<name>A0ABW7FEM0_9BURK</name>
<dbReference type="InterPro" id="IPR006664">
    <property type="entry name" value="OMP_bac"/>
</dbReference>
<protein>
    <submittedName>
        <fullName evidence="7">DUF4892 domain-containing protein</fullName>
    </submittedName>
</protein>
<evidence type="ECO:0000259" key="6">
    <source>
        <dbReference type="PROSITE" id="PS51123"/>
    </source>
</evidence>
<dbReference type="Gene3D" id="3.30.1330.60">
    <property type="entry name" value="OmpA-like domain"/>
    <property type="match status" value="1"/>
</dbReference>
<evidence type="ECO:0000256" key="1">
    <source>
        <dbReference type="ARBA" id="ARBA00004442"/>
    </source>
</evidence>
<feature type="domain" description="OmpA-like" evidence="6">
    <location>
        <begin position="234"/>
        <end position="349"/>
    </location>
</feature>
<keyword evidence="8" id="KW-1185">Reference proteome</keyword>
<dbReference type="InterPro" id="IPR050330">
    <property type="entry name" value="Bact_OuterMem_StrucFunc"/>
</dbReference>
<feature type="signal peptide" evidence="5">
    <location>
        <begin position="1"/>
        <end position="25"/>
    </location>
</feature>
<evidence type="ECO:0000256" key="3">
    <source>
        <dbReference type="ARBA" id="ARBA00023237"/>
    </source>
</evidence>
<dbReference type="Pfam" id="PF00691">
    <property type="entry name" value="OmpA"/>
    <property type="match status" value="1"/>
</dbReference>
<comment type="caution">
    <text evidence="7">The sequence shown here is derived from an EMBL/GenBank/DDBJ whole genome shotgun (WGS) entry which is preliminary data.</text>
</comment>
<organism evidence="7 8">
    <name type="scientific">Pelomonas margarita</name>
    <dbReference type="NCBI Taxonomy" id="3299031"/>
    <lineage>
        <taxon>Bacteria</taxon>
        <taxon>Pseudomonadati</taxon>
        <taxon>Pseudomonadota</taxon>
        <taxon>Betaproteobacteria</taxon>
        <taxon>Burkholderiales</taxon>
        <taxon>Sphaerotilaceae</taxon>
        <taxon>Roseateles</taxon>
    </lineage>
</organism>
<dbReference type="CDD" id="cd07185">
    <property type="entry name" value="OmpA_C-like"/>
    <property type="match status" value="1"/>
</dbReference>
<keyword evidence="2 4" id="KW-0472">Membrane</keyword>
<proteinExistence type="predicted"/>
<dbReference type="InterPro" id="IPR036737">
    <property type="entry name" value="OmpA-like_sf"/>
</dbReference>
<feature type="chain" id="PRO_5045852405" evidence="5">
    <location>
        <begin position="26"/>
        <end position="349"/>
    </location>
</feature>
<evidence type="ECO:0000256" key="5">
    <source>
        <dbReference type="SAM" id="SignalP"/>
    </source>
</evidence>
<dbReference type="EMBL" id="JBIGHW010000002">
    <property type="protein sequence ID" value="MFG6440068.1"/>
    <property type="molecule type" value="Genomic_DNA"/>
</dbReference>
<evidence type="ECO:0000313" key="8">
    <source>
        <dbReference type="Proteomes" id="UP001606301"/>
    </source>
</evidence>
<dbReference type="InterPro" id="IPR032608">
    <property type="entry name" value="DUF4892"/>
</dbReference>
<dbReference type="RefSeq" id="WP_394395933.1">
    <property type="nucleotide sequence ID" value="NZ_JBIGHW010000002.1"/>
</dbReference>